<dbReference type="SUPFAM" id="SSF160544">
    <property type="entry name" value="EscU C-terminal domain-like"/>
    <property type="match status" value="1"/>
</dbReference>
<keyword evidence="3" id="KW-0812">Transmembrane</keyword>
<dbReference type="Gene3D" id="6.10.250.2080">
    <property type="match status" value="1"/>
</dbReference>
<gene>
    <name evidence="4" type="ORF">FTW19_15865</name>
</gene>
<proteinExistence type="inferred from homology"/>
<feature type="transmembrane region" description="Helical" evidence="3">
    <location>
        <begin position="146"/>
        <end position="170"/>
    </location>
</feature>
<dbReference type="PANTHER" id="PTHR30531:SF12">
    <property type="entry name" value="FLAGELLAR BIOSYNTHETIC PROTEIN FLHB"/>
    <property type="match status" value="1"/>
</dbReference>
<name>A0A5B9EAZ8_9BACT</name>
<protein>
    <submittedName>
        <fullName evidence="4">EscU/YscU/HrcU family type III secretion system export apparatus switch protein</fullName>
    </submittedName>
</protein>
<dbReference type="AlphaFoldDB" id="A0A5B9EAZ8"/>
<comment type="similarity">
    <text evidence="1">Belongs to the type III secretion exporter family.</text>
</comment>
<feature type="transmembrane region" description="Helical" evidence="3">
    <location>
        <begin position="182"/>
        <end position="203"/>
    </location>
</feature>
<evidence type="ECO:0000256" key="3">
    <source>
        <dbReference type="SAM" id="Phobius"/>
    </source>
</evidence>
<feature type="transmembrane region" description="Helical" evidence="3">
    <location>
        <begin position="76"/>
        <end position="105"/>
    </location>
</feature>
<sequence length="364" mass="40378">MSEQKTEQATPQRKRKAREKGDVVRSRELLSSLAMLAGLAAIGAVAPKVLQSWRGAYSDVLSMTSESWDEAMFRHAIWHVALPVLWPAVVVMSCALMGALTGGILQGGGTQIRVEALQPKWTRLNPAENVKQLFGTRSILRLAKSLIPAAIVIGIAVGTIRSLIAGMPVMSLNRLTETLASAYHLAMITALVMVMWAGVDYAMEWVQWNKRLKMSKQEVREEVKEAMGNPQIKGKIRQLQRQMRKRREKADISRASVVITNPTHYAVALEFSFETMSAPKVLAKGKNLHALEIREQARWAGVPIMENKPLARSLYKMVEVGQSIPFELYSAVAGILAYLYRTKLEQQAREKRMREAGGLAGGGM</sequence>
<dbReference type="PANTHER" id="PTHR30531">
    <property type="entry name" value="FLAGELLAR BIOSYNTHETIC PROTEIN FLHB"/>
    <property type="match status" value="1"/>
</dbReference>
<dbReference type="Proteomes" id="UP000321820">
    <property type="component" value="Chromosome"/>
</dbReference>
<organism evidence="4 5">
    <name type="scientific">Terriglobus albidus</name>
    <dbReference type="NCBI Taxonomy" id="1592106"/>
    <lineage>
        <taxon>Bacteria</taxon>
        <taxon>Pseudomonadati</taxon>
        <taxon>Acidobacteriota</taxon>
        <taxon>Terriglobia</taxon>
        <taxon>Terriglobales</taxon>
        <taxon>Acidobacteriaceae</taxon>
        <taxon>Terriglobus</taxon>
    </lineage>
</organism>
<dbReference type="InterPro" id="IPR029025">
    <property type="entry name" value="T3SS_substrate_exporter_C"/>
</dbReference>
<keyword evidence="5" id="KW-1185">Reference proteome</keyword>
<dbReference type="KEGG" id="talb:FTW19_15865"/>
<evidence type="ECO:0000256" key="2">
    <source>
        <dbReference type="SAM" id="MobiDB-lite"/>
    </source>
</evidence>
<evidence type="ECO:0000256" key="1">
    <source>
        <dbReference type="ARBA" id="ARBA00010690"/>
    </source>
</evidence>
<keyword evidence="3" id="KW-1133">Transmembrane helix</keyword>
<evidence type="ECO:0000313" key="5">
    <source>
        <dbReference type="Proteomes" id="UP000321820"/>
    </source>
</evidence>
<feature type="region of interest" description="Disordered" evidence="2">
    <location>
        <begin position="1"/>
        <end position="21"/>
    </location>
</feature>
<reference evidence="4 5" key="1">
    <citation type="submission" date="2019-08" db="EMBL/GenBank/DDBJ databases">
        <title>Complete genome sequence of Terriglobus albidus strain ORNL.</title>
        <authorList>
            <person name="Podar M."/>
        </authorList>
    </citation>
    <scope>NUCLEOTIDE SEQUENCE [LARGE SCALE GENOMIC DNA]</scope>
    <source>
        <strain evidence="4 5">ORNL</strain>
    </source>
</reference>
<dbReference type="OrthoDB" id="9807950at2"/>
<dbReference type="GO" id="GO:0005886">
    <property type="term" value="C:plasma membrane"/>
    <property type="evidence" value="ECO:0007669"/>
    <property type="project" value="TreeGrafter"/>
</dbReference>
<dbReference type="InterPro" id="IPR006135">
    <property type="entry name" value="T3SS_substrate_exporter"/>
</dbReference>
<accession>A0A5B9EAZ8</accession>
<dbReference type="Gene3D" id="3.40.1690.10">
    <property type="entry name" value="secretion proteins EscU"/>
    <property type="match status" value="1"/>
</dbReference>
<dbReference type="RefSeq" id="WP_147648531.1">
    <property type="nucleotide sequence ID" value="NZ_CP042806.1"/>
</dbReference>
<dbReference type="GO" id="GO:0009306">
    <property type="term" value="P:protein secretion"/>
    <property type="evidence" value="ECO:0007669"/>
    <property type="project" value="InterPro"/>
</dbReference>
<dbReference type="EMBL" id="CP042806">
    <property type="protein sequence ID" value="QEE29338.1"/>
    <property type="molecule type" value="Genomic_DNA"/>
</dbReference>
<dbReference type="PRINTS" id="PR00950">
    <property type="entry name" value="TYPE3IMSPROT"/>
</dbReference>
<keyword evidence="3" id="KW-0472">Membrane</keyword>
<evidence type="ECO:0000313" key="4">
    <source>
        <dbReference type="EMBL" id="QEE29338.1"/>
    </source>
</evidence>
<dbReference type="Pfam" id="PF01312">
    <property type="entry name" value="Bac_export_2"/>
    <property type="match status" value="1"/>
</dbReference>